<protein>
    <submittedName>
        <fullName evidence="1">Uncharacterized protein</fullName>
    </submittedName>
</protein>
<name>A0AAN7NKG2_MYCAM</name>
<dbReference type="EMBL" id="JAUNZN010000001">
    <property type="protein sequence ID" value="KAK4829123.1"/>
    <property type="molecule type" value="Genomic_DNA"/>
</dbReference>
<gene>
    <name evidence="1" type="ORF">QYF61_002161</name>
</gene>
<evidence type="ECO:0000313" key="1">
    <source>
        <dbReference type="EMBL" id="KAK4829123.1"/>
    </source>
</evidence>
<proteinExistence type="predicted"/>
<dbReference type="Proteomes" id="UP001333110">
    <property type="component" value="Unassembled WGS sequence"/>
</dbReference>
<reference evidence="1 2" key="1">
    <citation type="journal article" date="2023" name="J. Hered.">
        <title>Chromosome-level genome of the wood stork (Mycteria americana) provides insight into avian chromosome evolution.</title>
        <authorList>
            <person name="Flamio R. Jr."/>
            <person name="Ramstad K.M."/>
        </authorList>
    </citation>
    <scope>NUCLEOTIDE SEQUENCE [LARGE SCALE GENOMIC DNA]</scope>
    <source>
        <strain evidence="1">JAX WOST 10</strain>
    </source>
</reference>
<keyword evidence="2" id="KW-1185">Reference proteome</keyword>
<dbReference type="AlphaFoldDB" id="A0AAN7NKG2"/>
<organism evidence="1 2">
    <name type="scientific">Mycteria americana</name>
    <name type="common">Wood stork</name>
    <dbReference type="NCBI Taxonomy" id="33587"/>
    <lineage>
        <taxon>Eukaryota</taxon>
        <taxon>Metazoa</taxon>
        <taxon>Chordata</taxon>
        <taxon>Craniata</taxon>
        <taxon>Vertebrata</taxon>
        <taxon>Euteleostomi</taxon>
        <taxon>Archelosauria</taxon>
        <taxon>Archosauria</taxon>
        <taxon>Dinosauria</taxon>
        <taxon>Saurischia</taxon>
        <taxon>Theropoda</taxon>
        <taxon>Coelurosauria</taxon>
        <taxon>Aves</taxon>
        <taxon>Neognathae</taxon>
        <taxon>Neoaves</taxon>
        <taxon>Aequornithes</taxon>
        <taxon>Ciconiiformes</taxon>
        <taxon>Ciconiidae</taxon>
        <taxon>Mycteria</taxon>
    </lineage>
</organism>
<accession>A0AAN7NKG2</accession>
<sequence>MRPSNQFLIHQTVHPSNPYLSNLERRMLWGTVHKKLGGGTARTAGPSWPKGYSIPYGVMLSIETGGSWLGAAIAARELSGHRLGPSTREVWEERSPVKTEAKKLLSTSAFSSSVVTSLPVLFIGGKPFLLFLASFVKFSSSHALAFLTPSLHNWAASLYSSQDTCPCSHCLCISFLPFSLTKLEFSVPEIQGPNFTLHLTNIPQDCELHQCMIAAGQTASNLDVTD</sequence>
<comment type="caution">
    <text evidence="1">The sequence shown here is derived from an EMBL/GenBank/DDBJ whole genome shotgun (WGS) entry which is preliminary data.</text>
</comment>
<evidence type="ECO:0000313" key="2">
    <source>
        <dbReference type="Proteomes" id="UP001333110"/>
    </source>
</evidence>